<sequence>MGDPLPATAQMRLDPGPDPVPVRQIPAPPLPLAQHFHTGIVGSPGRRAVNGVRPVTGPPSPGRAWERGKPRPDVPAWAF</sequence>
<feature type="region of interest" description="Disordered" evidence="1">
    <location>
        <begin position="41"/>
        <end position="79"/>
    </location>
</feature>
<gene>
    <name evidence="2" type="ORF">GCM10017559_30610</name>
</gene>
<proteinExistence type="predicted"/>
<evidence type="ECO:0000313" key="3">
    <source>
        <dbReference type="Proteomes" id="UP001499930"/>
    </source>
</evidence>
<accession>A0ABN3XZ22</accession>
<organism evidence="2 3">
    <name type="scientific">Streptosporangium longisporum</name>
    <dbReference type="NCBI Taxonomy" id="46187"/>
    <lineage>
        <taxon>Bacteria</taxon>
        <taxon>Bacillati</taxon>
        <taxon>Actinomycetota</taxon>
        <taxon>Actinomycetes</taxon>
        <taxon>Streptosporangiales</taxon>
        <taxon>Streptosporangiaceae</taxon>
        <taxon>Streptosporangium</taxon>
    </lineage>
</organism>
<evidence type="ECO:0000256" key="1">
    <source>
        <dbReference type="SAM" id="MobiDB-lite"/>
    </source>
</evidence>
<name>A0ABN3XZ22_9ACTN</name>
<dbReference type="Proteomes" id="UP001499930">
    <property type="component" value="Unassembled WGS sequence"/>
</dbReference>
<protein>
    <submittedName>
        <fullName evidence="2">Uncharacterized protein</fullName>
    </submittedName>
</protein>
<keyword evidence="3" id="KW-1185">Reference proteome</keyword>
<reference evidence="2 3" key="1">
    <citation type="journal article" date="2019" name="Int. J. Syst. Evol. Microbiol.">
        <title>The Global Catalogue of Microorganisms (GCM) 10K type strain sequencing project: providing services to taxonomists for standard genome sequencing and annotation.</title>
        <authorList>
            <consortium name="The Broad Institute Genomics Platform"/>
            <consortium name="The Broad Institute Genome Sequencing Center for Infectious Disease"/>
            <person name="Wu L."/>
            <person name="Ma J."/>
        </authorList>
    </citation>
    <scope>NUCLEOTIDE SEQUENCE [LARGE SCALE GENOMIC DNA]</scope>
    <source>
        <strain evidence="2 3">JCM 3106</strain>
    </source>
</reference>
<comment type="caution">
    <text evidence="2">The sequence shown here is derived from an EMBL/GenBank/DDBJ whole genome shotgun (WGS) entry which is preliminary data.</text>
</comment>
<evidence type="ECO:0000313" key="2">
    <source>
        <dbReference type="EMBL" id="GAA3006600.1"/>
    </source>
</evidence>
<feature type="region of interest" description="Disordered" evidence="1">
    <location>
        <begin position="1"/>
        <end position="24"/>
    </location>
</feature>
<dbReference type="EMBL" id="BAAAWD010000007">
    <property type="protein sequence ID" value="GAA3006600.1"/>
    <property type="molecule type" value="Genomic_DNA"/>
</dbReference>